<dbReference type="GO" id="GO:0019695">
    <property type="term" value="P:choline metabolic process"/>
    <property type="evidence" value="ECO:0007669"/>
    <property type="project" value="TreeGrafter"/>
</dbReference>
<dbReference type="GO" id="GO:0006581">
    <property type="term" value="P:acetylcholine catabolic process"/>
    <property type="evidence" value="ECO:0007669"/>
    <property type="project" value="TreeGrafter"/>
</dbReference>
<evidence type="ECO:0000313" key="4">
    <source>
        <dbReference type="Proteomes" id="UP000401081"/>
    </source>
</evidence>
<dbReference type="GO" id="GO:0005886">
    <property type="term" value="C:plasma membrane"/>
    <property type="evidence" value="ECO:0007669"/>
    <property type="project" value="TreeGrafter"/>
</dbReference>
<dbReference type="InterPro" id="IPR050654">
    <property type="entry name" value="AChE-related_enzymes"/>
</dbReference>
<evidence type="ECO:0000259" key="2">
    <source>
        <dbReference type="Pfam" id="PF00135"/>
    </source>
</evidence>
<dbReference type="PANTHER" id="PTHR43918:SF4">
    <property type="entry name" value="CARBOXYLIC ESTER HYDROLASE"/>
    <property type="match status" value="1"/>
</dbReference>
<dbReference type="InterPro" id="IPR002018">
    <property type="entry name" value="CarbesteraseB"/>
</dbReference>
<dbReference type="GO" id="GO:0003990">
    <property type="term" value="F:acetylcholinesterase activity"/>
    <property type="evidence" value="ECO:0007669"/>
    <property type="project" value="TreeGrafter"/>
</dbReference>
<dbReference type="EC" id="3.1.1.-" evidence="3"/>
<gene>
    <name evidence="3" type="primary">pnbA</name>
    <name evidence="3" type="ORF">NCTC12993_06794</name>
</gene>
<keyword evidence="1 3" id="KW-0378">Hydrolase</keyword>
<evidence type="ECO:0000313" key="3">
    <source>
        <dbReference type="EMBL" id="VFS86816.1"/>
    </source>
</evidence>
<keyword evidence="4" id="KW-1185">Reference proteome</keyword>
<reference evidence="3 4" key="1">
    <citation type="submission" date="2019-03" db="EMBL/GenBank/DDBJ databases">
        <authorList>
            <consortium name="Pathogen Informatics"/>
        </authorList>
    </citation>
    <scope>NUCLEOTIDE SEQUENCE [LARGE SCALE GENOMIC DNA]</scope>
    <source>
        <strain evidence="3 4">NCTC12993</strain>
    </source>
</reference>
<dbReference type="InterPro" id="IPR029058">
    <property type="entry name" value="AB_hydrolase_fold"/>
</dbReference>
<dbReference type="GO" id="GO:0005615">
    <property type="term" value="C:extracellular space"/>
    <property type="evidence" value="ECO:0007669"/>
    <property type="project" value="TreeGrafter"/>
</dbReference>
<feature type="domain" description="Carboxylesterase type B" evidence="2">
    <location>
        <begin position="61"/>
        <end position="120"/>
    </location>
</feature>
<dbReference type="AlphaFoldDB" id="A0A485CPX9"/>
<dbReference type="PANTHER" id="PTHR43918">
    <property type="entry name" value="ACETYLCHOLINESTERASE"/>
    <property type="match status" value="1"/>
</dbReference>
<organism evidence="3 4">
    <name type="scientific">Kluyvera cryocrescens</name>
    <name type="common">Kluyvera citrophila</name>
    <dbReference type="NCBI Taxonomy" id="580"/>
    <lineage>
        <taxon>Bacteria</taxon>
        <taxon>Pseudomonadati</taxon>
        <taxon>Pseudomonadota</taxon>
        <taxon>Gammaproteobacteria</taxon>
        <taxon>Enterobacterales</taxon>
        <taxon>Enterobacteriaceae</taxon>
        <taxon>Kluyvera</taxon>
    </lineage>
</organism>
<protein>
    <submittedName>
        <fullName evidence="3">Para-nitrobenzyl esterase</fullName>
        <ecNumber evidence="3">3.1.1.-</ecNumber>
    </submittedName>
</protein>
<dbReference type="Pfam" id="PF00135">
    <property type="entry name" value="COesterase"/>
    <property type="match status" value="1"/>
</dbReference>
<proteinExistence type="predicted"/>
<dbReference type="EMBL" id="CAADJD010000028">
    <property type="protein sequence ID" value="VFS86816.1"/>
    <property type="molecule type" value="Genomic_DNA"/>
</dbReference>
<sequence length="165" mass="18031">MLAAPIGSLRWRAPQAGRGVDRGCARPTVSPLQAGKVVNIVWRWGGGRSGPFLGGLPFIHNVWSPAERSAPLPVMVWLHGGGYAIGAGGLPPYDGKALAQRGAVVVTINYRLGHLGFFAHPALEGEDGDRLYNFRAYWTRLPRSTGCKKTLRPLVGDRRQRHFIR</sequence>
<accession>A0A485CPX9</accession>
<dbReference type="Gene3D" id="3.40.50.1820">
    <property type="entry name" value="alpha/beta hydrolase"/>
    <property type="match status" value="1"/>
</dbReference>
<dbReference type="SUPFAM" id="SSF53474">
    <property type="entry name" value="alpha/beta-Hydrolases"/>
    <property type="match status" value="1"/>
</dbReference>
<evidence type="ECO:0000256" key="1">
    <source>
        <dbReference type="ARBA" id="ARBA00022801"/>
    </source>
</evidence>
<name>A0A485CPX9_KLUCR</name>
<dbReference type="Proteomes" id="UP000401081">
    <property type="component" value="Unassembled WGS sequence"/>
</dbReference>